<evidence type="ECO:0000313" key="4">
    <source>
        <dbReference type="Proteomes" id="UP000076717"/>
    </source>
</evidence>
<dbReference type="InterPro" id="IPR057204">
    <property type="entry name" value="DUF7882"/>
</dbReference>
<keyword evidence="4" id="KW-1185">Reference proteome</keyword>
<reference evidence="5" key="2">
    <citation type="submission" date="2019-12" db="EMBL/GenBank/DDBJ databases">
        <title>Complete and draft genome sequences of new strains and members of some known species of the genus Rathayibacter isolated from plants.</title>
        <authorList>
            <person name="Tarlachkov S.V."/>
            <person name="Starodumova I.P."/>
            <person name="Dorofeeva L.V."/>
            <person name="Prisyazhnaya N.V."/>
            <person name="Leyn S."/>
            <person name="Zlamal J."/>
            <person name="Elan M."/>
            <person name="Osterman A.L."/>
            <person name="Nadler S."/>
            <person name="Subbotin S.A."/>
            <person name="Evtushenko L.I."/>
        </authorList>
    </citation>
    <scope>NUCLEOTIDE SEQUENCE [LARGE SCALE GENOMIC DNA]</scope>
    <source>
        <strain evidence="5">VKM Ac-2761</strain>
    </source>
</reference>
<dbReference type="AlphaFoldDB" id="A0A166I6T7"/>
<dbReference type="Proteomes" id="UP000465031">
    <property type="component" value="Chromosome"/>
</dbReference>
<evidence type="ECO:0000313" key="3">
    <source>
        <dbReference type="EMBL" id="QHC54236.1"/>
    </source>
</evidence>
<dbReference type="Pfam" id="PF25355">
    <property type="entry name" value="DUF7882"/>
    <property type="match status" value="1"/>
</dbReference>
<reference evidence="2 4" key="1">
    <citation type="submission" date="2015-08" db="EMBL/GenBank/DDBJ databases">
        <title>Draft Genome Sequence of Rathayibacter sp. Strain VKM Ac-2596 Isolated from Leaf Gall Induced by Plant-Parasitic Nematodes.</title>
        <authorList>
            <person name="Vasilenko O.V."/>
            <person name="Starodumova I.P."/>
            <person name="Tarlachkov S.V."/>
            <person name="Dorofeeva L.V."/>
            <person name="Evtushenko L.I."/>
        </authorList>
    </citation>
    <scope>NUCLEOTIDE SEQUENCE [LARGE SCALE GENOMIC DNA]</scope>
    <source>
        <strain evidence="2 4">VKM Ac-2596</strain>
    </source>
</reference>
<name>A0A166I6T7_9MICO</name>
<dbReference type="RefSeq" id="WP_068209510.1">
    <property type="nucleotide sequence ID" value="NZ_CP047186.1"/>
</dbReference>
<evidence type="ECO:0000259" key="1">
    <source>
        <dbReference type="Pfam" id="PF25355"/>
    </source>
</evidence>
<dbReference type="EMBL" id="LIIN01000028">
    <property type="protein sequence ID" value="KZX21723.1"/>
    <property type="molecule type" value="Genomic_DNA"/>
</dbReference>
<dbReference type="EMBL" id="CP047186">
    <property type="protein sequence ID" value="QHC54236.1"/>
    <property type="molecule type" value="Genomic_DNA"/>
</dbReference>
<evidence type="ECO:0000313" key="2">
    <source>
        <dbReference type="EMBL" id="KZX21723.1"/>
    </source>
</evidence>
<evidence type="ECO:0000313" key="5">
    <source>
        <dbReference type="Proteomes" id="UP000465031"/>
    </source>
</evidence>
<dbReference type="GO" id="GO:0016874">
    <property type="term" value="F:ligase activity"/>
    <property type="evidence" value="ECO:0007669"/>
    <property type="project" value="UniProtKB-KW"/>
</dbReference>
<proteinExistence type="predicted"/>
<feature type="domain" description="DUF7882" evidence="1">
    <location>
        <begin position="1"/>
        <end position="97"/>
    </location>
</feature>
<protein>
    <submittedName>
        <fullName evidence="3">ATP-dependent DNA ligase</fullName>
    </submittedName>
</protein>
<keyword evidence="3" id="KW-0436">Ligase</keyword>
<dbReference type="PATRIC" id="fig|1671680.3.peg.1217"/>
<gene>
    <name evidence="2" type="ORF">ACH61_01158</name>
    <name evidence="3" type="ORF">GSU10_00235</name>
</gene>
<reference evidence="3" key="3">
    <citation type="submission" date="2019-12" db="EMBL/GenBank/DDBJ databases">
        <title>Complete and Draft Genome Sequences of New Strains and Members of Some Known Species of the Genus Rathayibacter isolated from Plants.</title>
        <authorList>
            <person name="Tarlachkov S.V."/>
            <person name="Starodumova I.P."/>
            <person name="Dorofeeva L.V."/>
            <person name="Prisyazhnaya N.V."/>
            <person name="Leyn S.A."/>
            <person name="Zlamal J.E."/>
            <person name="Elane M.L."/>
            <person name="Osterman A.L."/>
            <person name="Nadler S.A."/>
            <person name="Subbotin S.A."/>
            <person name="Evtushenko L.I."/>
        </authorList>
    </citation>
    <scope>NUCLEOTIDE SEQUENCE</scope>
    <source>
        <strain evidence="3">VKM Ac-2761</strain>
    </source>
</reference>
<dbReference type="Proteomes" id="UP000076717">
    <property type="component" value="Unassembled WGS sequence"/>
</dbReference>
<sequence>MGQFLYGTPPAVLEIEDRTLAHLQIVVYAKFRRDERFSLTLDSMPEGARGRHSFWMNPTIALQFHFAGSRQPTINPGWVELLMDAANSGGGLRILPEPAA</sequence>
<dbReference type="KEGG" id="rte:GSU10_00235"/>
<organism evidence="2 4">
    <name type="scientific">Rathayibacter tanaceti</name>
    <dbReference type="NCBI Taxonomy" id="1671680"/>
    <lineage>
        <taxon>Bacteria</taxon>
        <taxon>Bacillati</taxon>
        <taxon>Actinomycetota</taxon>
        <taxon>Actinomycetes</taxon>
        <taxon>Micrococcales</taxon>
        <taxon>Microbacteriaceae</taxon>
        <taxon>Rathayibacter</taxon>
    </lineage>
</organism>
<dbReference type="OrthoDB" id="5123855at2"/>
<accession>A0A166I6T7</accession>